<keyword evidence="2" id="KW-1185">Reference proteome</keyword>
<accession>A0A9D3WNB3</accession>
<dbReference type="EMBL" id="JAHDVG010000589">
    <property type="protein sequence ID" value="KAH1164676.1"/>
    <property type="molecule type" value="Genomic_DNA"/>
</dbReference>
<comment type="caution">
    <text evidence="1">The sequence shown here is derived from an EMBL/GenBank/DDBJ whole genome shotgun (WGS) entry which is preliminary data.</text>
</comment>
<reference evidence="1" key="1">
    <citation type="submission" date="2021-09" db="EMBL/GenBank/DDBJ databases">
        <title>The genome of Mauremys mutica provides insights into the evolution of semi-aquatic lifestyle.</title>
        <authorList>
            <person name="Gong S."/>
            <person name="Gao Y."/>
        </authorList>
    </citation>
    <scope>NUCLEOTIDE SEQUENCE</scope>
    <source>
        <strain evidence="1">MM-2020</strain>
        <tissue evidence="1">Muscle</tissue>
    </source>
</reference>
<sequence length="107" mass="11506">MSFAKEAGMETWGFSVEKLFMDILLEMKLSSQFWLKGFVLNPLIPQAVLLVLGFPGLETLANQSGPDSHWAGALSVSETRPSVCSLRFGSLGTGSGLEPWSRGLGTS</sequence>
<protein>
    <submittedName>
        <fullName evidence="1">Uncharacterized protein</fullName>
    </submittedName>
</protein>
<name>A0A9D3WNB3_9SAUR</name>
<proteinExistence type="predicted"/>
<organism evidence="1 2">
    <name type="scientific">Mauremys mutica</name>
    <name type="common">yellowpond turtle</name>
    <dbReference type="NCBI Taxonomy" id="74926"/>
    <lineage>
        <taxon>Eukaryota</taxon>
        <taxon>Metazoa</taxon>
        <taxon>Chordata</taxon>
        <taxon>Craniata</taxon>
        <taxon>Vertebrata</taxon>
        <taxon>Euteleostomi</taxon>
        <taxon>Archelosauria</taxon>
        <taxon>Testudinata</taxon>
        <taxon>Testudines</taxon>
        <taxon>Cryptodira</taxon>
        <taxon>Durocryptodira</taxon>
        <taxon>Testudinoidea</taxon>
        <taxon>Geoemydidae</taxon>
        <taxon>Geoemydinae</taxon>
        <taxon>Mauremys</taxon>
    </lineage>
</organism>
<evidence type="ECO:0000313" key="1">
    <source>
        <dbReference type="EMBL" id="KAH1164676.1"/>
    </source>
</evidence>
<dbReference type="Proteomes" id="UP000827986">
    <property type="component" value="Unassembled WGS sequence"/>
</dbReference>
<gene>
    <name evidence="1" type="ORF">KIL84_008122</name>
</gene>
<dbReference type="AlphaFoldDB" id="A0A9D3WNB3"/>
<evidence type="ECO:0000313" key="2">
    <source>
        <dbReference type="Proteomes" id="UP000827986"/>
    </source>
</evidence>